<keyword evidence="8" id="KW-1185">Reference proteome</keyword>
<evidence type="ECO:0000259" key="6">
    <source>
        <dbReference type="PROSITE" id="PS50001"/>
    </source>
</evidence>
<dbReference type="SMART" id="SM00326">
    <property type="entry name" value="SH3"/>
    <property type="match status" value="2"/>
</dbReference>
<dbReference type="FunFam" id="2.30.30.40:FF:000072">
    <property type="entry name" value="Unconventional Myosin IB"/>
    <property type="match status" value="1"/>
</dbReference>
<dbReference type="InterPro" id="IPR036860">
    <property type="entry name" value="SH2_dom_sf"/>
</dbReference>
<protein>
    <submittedName>
        <fullName evidence="9">GRB2-related adapter protein 2 isoform X1</fullName>
    </submittedName>
</protein>
<dbReference type="OrthoDB" id="10255964at2759"/>
<evidence type="ECO:0000256" key="3">
    <source>
        <dbReference type="PROSITE-ProRule" id="PRU00191"/>
    </source>
</evidence>
<dbReference type="InterPro" id="IPR000980">
    <property type="entry name" value="SH2"/>
</dbReference>
<name>A0A6J0T7W3_9SAUR</name>
<evidence type="ECO:0000256" key="1">
    <source>
        <dbReference type="ARBA" id="ARBA00022443"/>
    </source>
</evidence>
<dbReference type="AlphaFoldDB" id="A0A6J0T7W3"/>
<dbReference type="Gene3D" id="2.30.30.40">
    <property type="entry name" value="SH3 Domains"/>
    <property type="match status" value="2"/>
</dbReference>
<dbReference type="Pfam" id="PF00018">
    <property type="entry name" value="SH3_1"/>
    <property type="match status" value="2"/>
</dbReference>
<dbReference type="PRINTS" id="PR00452">
    <property type="entry name" value="SH3DOMAIN"/>
</dbReference>
<dbReference type="PROSITE" id="PS50001">
    <property type="entry name" value="SH2"/>
    <property type="match status" value="1"/>
</dbReference>
<dbReference type="PROSITE" id="PS50002">
    <property type="entry name" value="SH3"/>
    <property type="match status" value="2"/>
</dbReference>
<proteinExistence type="predicted"/>
<dbReference type="Gene3D" id="3.30.505.10">
    <property type="entry name" value="SH2 domain"/>
    <property type="match status" value="1"/>
</dbReference>
<feature type="region of interest" description="Disordered" evidence="5">
    <location>
        <begin position="154"/>
        <end position="233"/>
    </location>
</feature>
<dbReference type="GeneID" id="110076015"/>
<dbReference type="Proteomes" id="UP001652642">
    <property type="component" value="Chromosome 5"/>
</dbReference>
<evidence type="ECO:0000259" key="7">
    <source>
        <dbReference type="PROSITE" id="PS50002"/>
    </source>
</evidence>
<gene>
    <name evidence="9" type="primary">GRAP2</name>
</gene>
<dbReference type="PANTHER" id="PTHR46037">
    <property type="entry name" value="PROTEIN ENHANCER OF SEVENLESS 2B"/>
    <property type="match status" value="1"/>
</dbReference>
<evidence type="ECO:0000256" key="4">
    <source>
        <dbReference type="PROSITE-ProRule" id="PRU00192"/>
    </source>
</evidence>
<evidence type="ECO:0000256" key="2">
    <source>
        <dbReference type="ARBA" id="ARBA00022999"/>
    </source>
</evidence>
<dbReference type="SUPFAM" id="SSF50044">
    <property type="entry name" value="SH3-domain"/>
    <property type="match status" value="2"/>
</dbReference>
<organism evidence="8 9">
    <name type="scientific">Pogona vitticeps</name>
    <name type="common">central bearded dragon</name>
    <dbReference type="NCBI Taxonomy" id="103695"/>
    <lineage>
        <taxon>Eukaryota</taxon>
        <taxon>Metazoa</taxon>
        <taxon>Chordata</taxon>
        <taxon>Craniata</taxon>
        <taxon>Vertebrata</taxon>
        <taxon>Euteleostomi</taxon>
        <taxon>Lepidosauria</taxon>
        <taxon>Squamata</taxon>
        <taxon>Bifurcata</taxon>
        <taxon>Unidentata</taxon>
        <taxon>Episquamata</taxon>
        <taxon>Toxicofera</taxon>
        <taxon>Iguania</taxon>
        <taxon>Acrodonta</taxon>
        <taxon>Agamidae</taxon>
        <taxon>Amphibolurinae</taxon>
        <taxon>Pogona</taxon>
    </lineage>
</organism>
<dbReference type="InterPro" id="IPR001452">
    <property type="entry name" value="SH3_domain"/>
</dbReference>
<dbReference type="InterPro" id="IPR036028">
    <property type="entry name" value="SH3-like_dom_sf"/>
</dbReference>
<keyword evidence="2 3" id="KW-0727">SH2 domain</keyword>
<dbReference type="Pfam" id="PF00017">
    <property type="entry name" value="SH2"/>
    <property type="match status" value="1"/>
</dbReference>
<reference evidence="9" key="1">
    <citation type="submission" date="2025-08" db="UniProtKB">
        <authorList>
            <consortium name="RefSeq"/>
        </authorList>
    </citation>
    <scope>IDENTIFICATION</scope>
</reference>
<dbReference type="CDD" id="cd09941">
    <property type="entry name" value="SH2_Grb2_like"/>
    <property type="match status" value="1"/>
</dbReference>
<keyword evidence="1 4" id="KW-0728">SH3 domain</keyword>
<dbReference type="PRINTS" id="PR00401">
    <property type="entry name" value="SH2DOMAIN"/>
</dbReference>
<dbReference type="KEGG" id="pvt:110076015"/>
<dbReference type="RefSeq" id="XP_020643468.1">
    <property type="nucleotide sequence ID" value="XM_020787809.2"/>
</dbReference>
<dbReference type="SMART" id="SM00252">
    <property type="entry name" value="SH2"/>
    <property type="match status" value="1"/>
</dbReference>
<evidence type="ECO:0000313" key="9">
    <source>
        <dbReference type="RefSeq" id="XP_020643468.1"/>
    </source>
</evidence>
<feature type="domain" description="SH3" evidence="7">
    <location>
        <begin position="1"/>
        <end position="56"/>
    </location>
</feature>
<feature type="compositionally biased region" description="Basic and acidic residues" evidence="5">
    <location>
        <begin position="154"/>
        <end position="186"/>
    </location>
</feature>
<dbReference type="InterPro" id="IPR043539">
    <property type="entry name" value="Grb2-like"/>
</dbReference>
<feature type="domain" description="SH2" evidence="6">
    <location>
        <begin position="58"/>
        <end position="133"/>
    </location>
</feature>
<dbReference type="CTD" id="9402"/>
<sequence>MEAIAKFDFSASGEDELSFHAGDVLKILSSQENWYKAELRGNEGYVPKNFIEFHIPSWFHEDVSRHKAESMLKDKNVGSFIVRASQNSSGVFSISVRHEEDVQHFKVMNDTNGNYFLWSEMFQSLNKLVEYYKTFSISKHKQIFLREGPIKEKQEAGTQAKREKEVVHPPAKGEGEASGHKKDVDHFTSWQHKQDRRGRSLDIQDGPRGQRNHGEASTPSMIRRHTDPAQQPQRTRWVRALYDFKAMEGDELGFCTGDIIEVLDSSDAFWWKGCLHGELGLFPANYVGPVTW</sequence>
<dbReference type="SUPFAM" id="SSF55550">
    <property type="entry name" value="SH2 domain"/>
    <property type="match status" value="1"/>
</dbReference>
<feature type="domain" description="SH3" evidence="7">
    <location>
        <begin position="233"/>
        <end position="292"/>
    </location>
</feature>
<accession>A0A6J0T7W3</accession>
<evidence type="ECO:0000256" key="5">
    <source>
        <dbReference type="SAM" id="MobiDB-lite"/>
    </source>
</evidence>
<evidence type="ECO:0000313" key="8">
    <source>
        <dbReference type="Proteomes" id="UP001652642"/>
    </source>
</evidence>